<dbReference type="AlphaFoldDB" id="A0A239DH50"/>
<feature type="transmembrane region" description="Helical" evidence="1">
    <location>
        <begin position="59"/>
        <end position="79"/>
    </location>
</feature>
<name>A0A239DH50_9ACTN</name>
<dbReference type="EMBL" id="FZNR01000013">
    <property type="protein sequence ID" value="SNS31667.1"/>
    <property type="molecule type" value="Genomic_DNA"/>
</dbReference>
<evidence type="ECO:0000313" key="3">
    <source>
        <dbReference type="Proteomes" id="UP000198415"/>
    </source>
</evidence>
<keyword evidence="1" id="KW-0812">Transmembrane</keyword>
<feature type="transmembrane region" description="Helical" evidence="1">
    <location>
        <begin position="30"/>
        <end position="47"/>
    </location>
</feature>
<protein>
    <recommendedName>
        <fullName evidence="4">PH domain-containing protein</fullName>
    </recommendedName>
</protein>
<organism evidence="2 3">
    <name type="scientific">Actinoplanes regularis</name>
    <dbReference type="NCBI Taxonomy" id="52697"/>
    <lineage>
        <taxon>Bacteria</taxon>
        <taxon>Bacillati</taxon>
        <taxon>Actinomycetota</taxon>
        <taxon>Actinomycetes</taxon>
        <taxon>Micromonosporales</taxon>
        <taxon>Micromonosporaceae</taxon>
        <taxon>Actinoplanes</taxon>
    </lineage>
</organism>
<gene>
    <name evidence="2" type="ORF">SAMN06264365_113164</name>
</gene>
<keyword evidence="1" id="KW-0472">Membrane</keyword>
<keyword evidence="1" id="KW-1133">Transmembrane helix</keyword>
<evidence type="ECO:0000256" key="1">
    <source>
        <dbReference type="SAM" id="Phobius"/>
    </source>
</evidence>
<dbReference type="Proteomes" id="UP000198415">
    <property type="component" value="Unassembled WGS sequence"/>
</dbReference>
<keyword evidence="3" id="KW-1185">Reference proteome</keyword>
<accession>A0A239DH50</accession>
<sequence>MRGVEVFLPGERVLWESRPLRHRLFRSTDVAMVPLQAVALWLAVAWGRQVLSDGTVGNGAMAFAAILLIALFLVLAPFIERAVLSRSTRYTVTTRRLIVRKGRAGDRVVMVYLNSLPPPVILVESDGSGSLAFGAFPTILDALANLYGPRTWPARSQPPRPPVLWDVPDIKQVRDFIAHARTQPGGVYRV</sequence>
<evidence type="ECO:0000313" key="2">
    <source>
        <dbReference type="EMBL" id="SNS31667.1"/>
    </source>
</evidence>
<evidence type="ECO:0008006" key="4">
    <source>
        <dbReference type="Google" id="ProtNLM"/>
    </source>
</evidence>
<proteinExistence type="predicted"/>
<reference evidence="2 3" key="1">
    <citation type="submission" date="2017-06" db="EMBL/GenBank/DDBJ databases">
        <authorList>
            <person name="Kim H.J."/>
            <person name="Triplett B.A."/>
        </authorList>
    </citation>
    <scope>NUCLEOTIDE SEQUENCE [LARGE SCALE GENOMIC DNA]</scope>
    <source>
        <strain evidence="2 3">DSM 43151</strain>
    </source>
</reference>